<dbReference type="Proteomes" id="UP000748531">
    <property type="component" value="Unassembled WGS sequence"/>
</dbReference>
<reference evidence="1" key="1">
    <citation type="submission" date="2019-05" db="EMBL/GenBank/DDBJ databases">
        <title>Annotation for the trematode Paragonimus heterotremus.</title>
        <authorList>
            <person name="Choi Y.-J."/>
        </authorList>
    </citation>
    <scope>NUCLEOTIDE SEQUENCE</scope>
    <source>
        <strain evidence="1">LC</strain>
    </source>
</reference>
<comment type="caution">
    <text evidence="1">The sequence shown here is derived from an EMBL/GenBank/DDBJ whole genome shotgun (WGS) entry which is preliminary data.</text>
</comment>
<gene>
    <name evidence="1" type="ORF">PHET_08469</name>
</gene>
<keyword evidence="2" id="KW-1185">Reference proteome</keyword>
<accession>A0A8J4TC84</accession>
<evidence type="ECO:0000313" key="2">
    <source>
        <dbReference type="Proteomes" id="UP000748531"/>
    </source>
</evidence>
<name>A0A8J4TC84_9TREM</name>
<protein>
    <submittedName>
        <fullName evidence="1">Uncharacterized protein</fullName>
    </submittedName>
</protein>
<dbReference type="AlphaFoldDB" id="A0A8J4TC84"/>
<evidence type="ECO:0000313" key="1">
    <source>
        <dbReference type="EMBL" id="KAF5398427.1"/>
    </source>
</evidence>
<organism evidence="1 2">
    <name type="scientific">Paragonimus heterotremus</name>
    <dbReference type="NCBI Taxonomy" id="100268"/>
    <lineage>
        <taxon>Eukaryota</taxon>
        <taxon>Metazoa</taxon>
        <taxon>Spiralia</taxon>
        <taxon>Lophotrochozoa</taxon>
        <taxon>Platyhelminthes</taxon>
        <taxon>Trematoda</taxon>
        <taxon>Digenea</taxon>
        <taxon>Plagiorchiida</taxon>
        <taxon>Troglotremata</taxon>
        <taxon>Troglotrematidae</taxon>
        <taxon>Paragonimus</taxon>
    </lineage>
</organism>
<dbReference type="EMBL" id="LUCH01005016">
    <property type="protein sequence ID" value="KAF5398427.1"/>
    <property type="molecule type" value="Genomic_DNA"/>
</dbReference>
<sequence>MLKSACERAVAGTSYLGITLSPSVFTLPQSWSASVTDNQR</sequence>
<proteinExistence type="predicted"/>